<evidence type="ECO:0000313" key="2">
    <source>
        <dbReference type="Proteomes" id="UP000034119"/>
    </source>
</evidence>
<evidence type="ECO:0000313" key="1">
    <source>
        <dbReference type="EMBL" id="KKW06233.1"/>
    </source>
</evidence>
<organism evidence="1 2">
    <name type="scientific">candidate division CPR1 bacterium GW2011_GWC1_49_13</name>
    <dbReference type="NCBI Taxonomy" id="1618342"/>
    <lineage>
        <taxon>Bacteria</taxon>
        <taxon>candidate division CPR1</taxon>
    </lineage>
</organism>
<accession>A0A0G1VI99</accession>
<protein>
    <submittedName>
        <fullName evidence="1">Uncharacterized protein</fullName>
    </submittedName>
</protein>
<dbReference type="Proteomes" id="UP000034119">
    <property type="component" value="Unassembled WGS sequence"/>
</dbReference>
<dbReference type="EMBL" id="LCPW01000001">
    <property type="protein sequence ID" value="KKW06233.1"/>
    <property type="molecule type" value="Genomic_DNA"/>
</dbReference>
<sequence length="77" mass="9002">MANKAKTTVDLSKLSKRQLLQDIWELRRVILGLTTFTENYGEKGPCWCSDWYNDLIEPNHDRICVRAKKILAKTNYS</sequence>
<dbReference type="STRING" id="1618342.UY40_C0001G0011"/>
<reference evidence="1 2" key="1">
    <citation type="journal article" date="2015" name="Nature">
        <title>rRNA introns, odd ribosomes, and small enigmatic genomes across a large radiation of phyla.</title>
        <authorList>
            <person name="Brown C.T."/>
            <person name="Hug L.A."/>
            <person name="Thomas B.C."/>
            <person name="Sharon I."/>
            <person name="Castelle C.J."/>
            <person name="Singh A."/>
            <person name="Wilkins M.J."/>
            <person name="Williams K.H."/>
            <person name="Banfield J.F."/>
        </authorList>
    </citation>
    <scope>NUCLEOTIDE SEQUENCE [LARGE SCALE GENOMIC DNA]</scope>
</reference>
<dbReference type="AlphaFoldDB" id="A0A0G1VI99"/>
<proteinExistence type="predicted"/>
<comment type="caution">
    <text evidence="1">The sequence shown here is derived from an EMBL/GenBank/DDBJ whole genome shotgun (WGS) entry which is preliminary data.</text>
</comment>
<gene>
    <name evidence="1" type="ORF">UY40_C0001G0011</name>
</gene>
<name>A0A0G1VI99_9BACT</name>